<dbReference type="PANTHER" id="PTHR37540">
    <property type="entry name" value="TRANSCRIPTION FACTOR (ACR-2), PUTATIVE-RELATED-RELATED"/>
    <property type="match status" value="1"/>
</dbReference>
<reference evidence="2 3" key="1">
    <citation type="journal article" date="2016" name="Sci. Rep.">
        <title>Draft genome sequencing and secretome analysis of fungal phytopathogen Ascochyta rabiei provides insight into the necrotrophic effector repertoire.</title>
        <authorList>
            <person name="Verma S."/>
            <person name="Gazara R.K."/>
            <person name="Nizam S."/>
            <person name="Parween S."/>
            <person name="Chattopadhyay D."/>
            <person name="Verma P.K."/>
        </authorList>
    </citation>
    <scope>NUCLEOTIDE SEQUENCE [LARGE SCALE GENOMIC DNA]</scope>
    <source>
        <strain evidence="2 3">ArDII</strain>
    </source>
</reference>
<feature type="compositionally biased region" description="Low complexity" evidence="1">
    <location>
        <begin position="71"/>
        <end position="94"/>
    </location>
</feature>
<protein>
    <submittedName>
        <fullName evidence="2">Uncharacterized protein</fullName>
    </submittedName>
</protein>
<feature type="compositionally biased region" description="Polar residues" evidence="1">
    <location>
        <begin position="56"/>
        <end position="65"/>
    </location>
</feature>
<comment type="caution">
    <text evidence="2">The sequence shown here is derived from an EMBL/GenBank/DDBJ whole genome shotgun (WGS) entry which is preliminary data.</text>
</comment>
<keyword evidence="3" id="KW-1185">Reference proteome</keyword>
<name>A0A163JCS5_DIDRA</name>
<sequence>MMEGQGQTARATRRSQTSAPTQQDFLFVNASDAKISRQGRRDARSFVMKKARSERLWSTSTQAARHQTRQSASPQSANTPTSTSTPSTASSSPSVESNGNRHLLASAQADVGVFEQGVCSSCKILTVRHGQILCPRCNWLRPTGLLREPNHGSLDPFGMLPVKMTKDDYELMYHFIGEMAPGIIGVDTRCRSNLMRSDWFATALSNAGFMHSLLCTAALHMFVSGRGRGNVEAILHHRAETIVAVNKAISSTEDHTVHSSDENLGAVFNLLTVEESLASPYFRDKIPCDEQSNATTTHLNGLRDMLSLRGGLGAVNRNRILQAFILWHSTAHAIAAFDSPDPAILEYILNLCRDAGLAAPLVELLEFVLVLAADLTAWYNDPESPLDPLDIQNFSCALECLLLAWIRGCEPSVTPLEGALCVALIIFTIRTTEAPKMKSDVHFLHSVASKRLESALNCTTLADWWPCQDLLLWILSIGAISAEGSAESTWFVHQSSLACAMFQIVSAEALLERLHFCGWVSCKLDEPVQRLWNSIRLVRCNPYPSVVSPYIDHTESPPGPLQNAIKEPELTDWRTIDWTAFIAANPAQESYLDNDGIPLRLVNLLGLSKRICQAVFPPGFRRLFFTHSIQHPLQQFRLNGSWNNNVRADQLQINSESTHKVLDRCTDGGDESPSQLGLQVGGSSAKLTGVGSPWSCDMRPSDFFFEHSTIICVQDYNFTTSGHEARERFRLFSYAVMCMHKHSSFGVSLGAFQMPGSFPNGSMFWPENGETR</sequence>
<feature type="compositionally biased region" description="Polar residues" evidence="1">
    <location>
        <begin position="1"/>
        <end position="24"/>
    </location>
</feature>
<dbReference type="AlphaFoldDB" id="A0A163JCS5"/>
<evidence type="ECO:0000313" key="3">
    <source>
        <dbReference type="Proteomes" id="UP000076837"/>
    </source>
</evidence>
<organism evidence="2 3">
    <name type="scientific">Didymella rabiei</name>
    <name type="common">Chickpea ascochyta blight fungus</name>
    <name type="synonym">Mycosphaerella rabiei</name>
    <dbReference type="NCBI Taxonomy" id="5454"/>
    <lineage>
        <taxon>Eukaryota</taxon>
        <taxon>Fungi</taxon>
        <taxon>Dikarya</taxon>
        <taxon>Ascomycota</taxon>
        <taxon>Pezizomycotina</taxon>
        <taxon>Dothideomycetes</taxon>
        <taxon>Pleosporomycetidae</taxon>
        <taxon>Pleosporales</taxon>
        <taxon>Pleosporineae</taxon>
        <taxon>Didymellaceae</taxon>
        <taxon>Ascochyta</taxon>
    </lineage>
</organism>
<proteinExistence type="predicted"/>
<dbReference type="Proteomes" id="UP000076837">
    <property type="component" value="Unassembled WGS sequence"/>
</dbReference>
<dbReference type="STRING" id="5454.A0A163JCS5"/>
<gene>
    <name evidence="2" type="ORF">ST47_g2573</name>
</gene>
<evidence type="ECO:0000256" key="1">
    <source>
        <dbReference type="SAM" id="MobiDB-lite"/>
    </source>
</evidence>
<feature type="region of interest" description="Disordered" evidence="1">
    <location>
        <begin position="1"/>
        <end position="99"/>
    </location>
</feature>
<evidence type="ECO:0000313" key="2">
    <source>
        <dbReference type="EMBL" id="KZM26279.1"/>
    </source>
</evidence>
<dbReference type="EMBL" id="JYNV01000110">
    <property type="protein sequence ID" value="KZM26279.1"/>
    <property type="molecule type" value="Genomic_DNA"/>
</dbReference>
<dbReference type="Pfam" id="PF11951">
    <property type="entry name" value="Fungal_trans_2"/>
    <property type="match status" value="1"/>
</dbReference>
<dbReference type="InterPro" id="IPR021858">
    <property type="entry name" value="Fun_TF"/>
</dbReference>
<accession>A0A163JCS5</accession>
<dbReference type="PANTHER" id="PTHR37540:SF5">
    <property type="entry name" value="TRANSCRIPTION FACTOR DOMAIN-CONTAINING PROTEIN"/>
    <property type="match status" value="1"/>
</dbReference>